<keyword evidence="2 5" id="KW-0238">DNA-binding</keyword>
<dbReference type="GO" id="GO:0003700">
    <property type="term" value="F:DNA-binding transcription factor activity"/>
    <property type="evidence" value="ECO:0007669"/>
    <property type="project" value="InterPro"/>
</dbReference>
<dbReference type="AlphaFoldDB" id="A0A4R1K985"/>
<organism evidence="5 6">
    <name type="scientific">Seleniivibrio woodruffii</name>
    <dbReference type="NCBI Taxonomy" id="1078050"/>
    <lineage>
        <taxon>Bacteria</taxon>
        <taxon>Pseudomonadati</taxon>
        <taxon>Deferribacterota</taxon>
        <taxon>Deferribacteres</taxon>
        <taxon>Deferribacterales</taxon>
        <taxon>Geovibrionaceae</taxon>
        <taxon>Seleniivibrio</taxon>
    </lineage>
</organism>
<dbReference type="EMBL" id="SMGG01000004">
    <property type="protein sequence ID" value="TCK60946.1"/>
    <property type="molecule type" value="Genomic_DNA"/>
</dbReference>
<gene>
    <name evidence="5" type="ORF">C8D98_1827</name>
</gene>
<feature type="domain" description="HTH marR-type" evidence="4">
    <location>
        <begin position="6"/>
        <end position="138"/>
    </location>
</feature>
<dbReference type="PROSITE" id="PS50995">
    <property type="entry name" value="HTH_MARR_2"/>
    <property type="match status" value="1"/>
</dbReference>
<dbReference type="SMART" id="SM00347">
    <property type="entry name" value="HTH_MARR"/>
    <property type="match status" value="1"/>
</dbReference>
<dbReference type="SUPFAM" id="SSF46785">
    <property type="entry name" value="Winged helix' DNA-binding domain"/>
    <property type="match status" value="1"/>
</dbReference>
<reference evidence="5 6" key="1">
    <citation type="submission" date="2019-03" db="EMBL/GenBank/DDBJ databases">
        <title>Genomic Encyclopedia of Type Strains, Phase IV (KMG-IV): sequencing the most valuable type-strain genomes for metagenomic binning, comparative biology and taxonomic classification.</title>
        <authorList>
            <person name="Goeker M."/>
        </authorList>
    </citation>
    <scope>NUCLEOTIDE SEQUENCE [LARGE SCALE GENOMIC DNA]</scope>
    <source>
        <strain evidence="5 6">DSM 24984</strain>
    </source>
</reference>
<dbReference type="Proteomes" id="UP000294614">
    <property type="component" value="Unassembled WGS sequence"/>
</dbReference>
<dbReference type="PROSITE" id="PS01117">
    <property type="entry name" value="HTH_MARR_1"/>
    <property type="match status" value="1"/>
</dbReference>
<sequence>MSKNACMQTIVQIRKLSRFLDKYSKHLDKQYHVTLPQMLCLYEITSRSSMNLTELTKSVNLNNSALTGIVDRLESKGFVKRVKKDADRRTIYLEATEEGISYTAQLMRQMEDDCFFDKDKLSPADLQNILNTLDIIINSLDPDIKKIELE</sequence>
<evidence type="ECO:0000256" key="3">
    <source>
        <dbReference type="ARBA" id="ARBA00023163"/>
    </source>
</evidence>
<dbReference type="InterPro" id="IPR036390">
    <property type="entry name" value="WH_DNA-bd_sf"/>
</dbReference>
<evidence type="ECO:0000313" key="6">
    <source>
        <dbReference type="Proteomes" id="UP000294614"/>
    </source>
</evidence>
<dbReference type="Pfam" id="PF01047">
    <property type="entry name" value="MarR"/>
    <property type="match status" value="1"/>
</dbReference>
<dbReference type="InterPro" id="IPR023187">
    <property type="entry name" value="Tscrpt_reg_MarR-type_CS"/>
</dbReference>
<evidence type="ECO:0000256" key="2">
    <source>
        <dbReference type="ARBA" id="ARBA00023125"/>
    </source>
</evidence>
<dbReference type="PANTHER" id="PTHR33164:SF89">
    <property type="entry name" value="MARR FAMILY REGULATORY PROTEIN"/>
    <property type="match status" value="1"/>
</dbReference>
<evidence type="ECO:0000259" key="4">
    <source>
        <dbReference type="PROSITE" id="PS50995"/>
    </source>
</evidence>
<proteinExistence type="predicted"/>
<dbReference type="GO" id="GO:0006950">
    <property type="term" value="P:response to stress"/>
    <property type="evidence" value="ECO:0007669"/>
    <property type="project" value="TreeGrafter"/>
</dbReference>
<evidence type="ECO:0000256" key="1">
    <source>
        <dbReference type="ARBA" id="ARBA00023015"/>
    </source>
</evidence>
<dbReference type="Gene3D" id="1.10.10.10">
    <property type="entry name" value="Winged helix-like DNA-binding domain superfamily/Winged helix DNA-binding domain"/>
    <property type="match status" value="1"/>
</dbReference>
<dbReference type="OrthoDB" id="195851at2"/>
<name>A0A4R1K985_9BACT</name>
<dbReference type="PANTHER" id="PTHR33164">
    <property type="entry name" value="TRANSCRIPTIONAL REGULATOR, MARR FAMILY"/>
    <property type="match status" value="1"/>
</dbReference>
<accession>A0A4R1K985</accession>
<keyword evidence="3" id="KW-0804">Transcription</keyword>
<dbReference type="GO" id="GO:0003677">
    <property type="term" value="F:DNA binding"/>
    <property type="evidence" value="ECO:0007669"/>
    <property type="project" value="UniProtKB-KW"/>
</dbReference>
<dbReference type="PRINTS" id="PR00598">
    <property type="entry name" value="HTHMARR"/>
</dbReference>
<dbReference type="InterPro" id="IPR039422">
    <property type="entry name" value="MarR/SlyA-like"/>
</dbReference>
<dbReference type="RefSeq" id="WP_132873803.1">
    <property type="nucleotide sequence ID" value="NZ_JAJUHT010000001.1"/>
</dbReference>
<dbReference type="InterPro" id="IPR000835">
    <property type="entry name" value="HTH_MarR-typ"/>
</dbReference>
<keyword evidence="6" id="KW-1185">Reference proteome</keyword>
<comment type="caution">
    <text evidence="5">The sequence shown here is derived from an EMBL/GenBank/DDBJ whole genome shotgun (WGS) entry which is preliminary data.</text>
</comment>
<evidence type="ECO:0000313" key="5">
    <source>
        <dbReference type="EMBL" id="TCK60946.1"/>
    </source>
</evidence>
<keyword evidence="1" id="KW-0805">Transcription regulation</keyword>
<protein>
    <submittedName>
        <fullName evidence="5">DNA-binding MarR family transcriptional regulator</fullName>
    </submittedName>
</protein>
<dbReference type="InterPro" id="IPR036388">
    <property type="entry name" value="WH-like_DNA-bd_sf"/>
</dbReference>